<dbReference type="SUPFAM" id="SSF51182">
    <property type="entry name" value="RmlC-like cupins"/>
    <property type="match status" value="1"/>
</dbReference>
<dbReference type="EMBL" id="CACVAR010000394">
    <property type="protein sequence ID" value="CAA6825764.1"/>
    <property type="molecule type" value="Genomic_DNA"/>
</dbReference>
<dbReference type="Gene3D" id="2.60.120.10">
    <property type="entry name" value="Jelly Rolls"/>
    <property type="match status" value="1"/>
</dbReference>
<proteinExistence type="predicted"/>
<dbReference type="CDD" id="cd10548">
    <property type="entry name" value="cupin_CDO"/>
    <property type="match status" value="1"/>
</dbReference>
<dbReference type="InterPro" id="IPR014710">
    <property type="entry name" value="RmlC-like_jellyroll"/>
</dbReference>
<protein>
    <recommendedName>
        <fullName evidence="2">Cysteine dioxygenase</fullName>
    </recommendedName>
</protein>
<organism evidence="1">
    <name type="scientific">uncultured Sulfurovum sp</name>
    <dbReference type="NCBI Taxonomy" id="269237"/>
    <lineage>
        <taxon>Bacteria</taxon>
        <taxon>Pseudomonadati</taxon>
        <taxon>Campylobacterota</taxon>
        <taxon>Epsilonproteobacteria</taxon>
        <taxon>Campylobacterales</taxon>
        <taxon>Sulfurovaceae</taxon>
        <taxon>Sulfurovum</taxon>
        <taxon>environmental samples</taxon>
    </lineage>
</organism>
<evidence type="ECO:0008006" key="2">
    <source>
        <dbReference type="Google" id="ProtNLM"/>
    </source>
</evidence>
<sequence length="415" mass="47660">MKLTKNELHSIEKKYSDKDVYSDKDLYLINNNEDKTLIIKGQGSVSVVIDNNVEPFSMILSTSDKVKGFELLIDKQSVSFYAFVLEQKELLGTFDNIGLDLDLECNYWFSLDSHNSCLRYGKGELRLLTVLAEYNYSMILKDDKNGDWTKDISTIRPPKAMKDIDIWRDPVTIEPPVIVLPSNKMTMEIAANSWATSPAGLSRECQTLYDTVSGESFVLNTPDFPEFTDAIEFSIKNKDGWCHKKLIEKASEFGETEIKSTYLRITLGMNQGESPGVPYVLEIWPPDHYSPIHNHADADAIIRVLHGEITVNLYPMLSKHHKEPFARKLFKTGDITWLSDKLNQTHQLHNCNINGPTCITIQCYQYGKANNFHYEYFDYIDNVNQEITQFNPTSDMGFLEFKALMRQEWQGIIKK</sequence>
<accession>A0A6S6U234</accession>
<gene>
    <name evidence="1" type="ORF">HELGO_WM25903</name>
</gene>
<dbReference type="AlphaFoldDB" id="A0A6S6U234"/>
<reference evidence="1" key="1">
    <citation type="submission" date="2020-01" db="EMBL/GenBank/DDBJ databases">
        <authorList>
            <person name="Meier V. D."/>
            <person name="Meier V D."/>
        </authorList>
    </citation>
    <scope>NUCLEOTIDE SEQUENCE</scope>
    <source>
        <strain evidence="1">HLG_WM_MAG_03</strain>
    </source>
</reference>
<name>A0A6S6U234_9BACT</name>
<evidence type="ECO:0000313" key="1">
    <source>
        <dbReference type="EMBL" id="CAA6825764.1"/>
    </source>
</evidence>
<dbReference type="InterPro" id="IPR011051">
    <property type="entry name" value="RmlC_Cupin_sf"/>
</dbReference>